<proteinExistence type="predicted"/>
<dbReference type="Pfam" id="PF19939">
    <property type="entry name" value="DUF6401"/>
    <property type="match status" value="1"/>
</dbReference>
<evidence type="ECO:0000313" key="2">
    <source>
        <dbReference type="Proteomes" id="UP000733379"/>
    </source>
</evidence>
<reference evidence="1 2" key="1">
    <citation type="submission" date="2021-06" db="EMBL/GenBank/DDBJ databases">
        <title>Actinomycetes sequencing.</title>
        <authorList>
            <person name="Shan Q."/>
        </authorList>
    </citation>
    <scope>NUCLEOTIDE SEQUENCE [LARGE SCALE GENOMIC DNA]</scope>
    <source>
        <strain evidence="1 2">NEAU-G5</strain>
    </source>
</reference>
<accession>A0ABS6BB90</accession>
<dbReference type="EMBL" id="JAHKNI010000022">
    <property type="protein sequence ID" value="MBU3067549.1"/>
    <property type="molecule type" value="Genomic_DNA"/>
</dbReference>
<comment type="caution">
    <text evidence="1">The sequence shown here is derived from an EMBL/GenBank/DDBJ whole genome shotgun (WGS) entry which is preliminary data.</text>
</comment>
<dbReference type="Proteomes" id="UP000733379">
    <property type="component" value="Unassembled WGS sequence"/>
</dbReference>
<organism evidence="1 2">
    <name type="scientific">Nocardia albiluteola</name>
    <dbReference type="NCBI Taxonomy" id="2842303"/>
    <lineage>
        <taxon>Bacteria</taxon>
        <taxon>Bacillati</taxon>
        <taxon>Actinomycetota</taxon>
        <taxon>Actinomycetes</taxon>
        <taxon>Mycobacteriales</taxon>
        <taxon>Nocardiaceae</taxon>
        <taxon>Nocardia</taxon>
    </lineage>
</organism>
<sequence>MFLFGSALLEVSARKTLKRLHKSHGVPALTAARESPAVCAALDQHAAAIRDILELGIENSAVVPVSVLLAGYARGLVEHSERAVLRAPRDTAGWVRAEWIQLRLAGVCMLSTSMA</sequence>
<evidence type="ECO:0000313" key="1">
    <source>
        <dbReference type="EMBL" id="MBU3067549.1"/>
    </source>
</evidence>
<keyword evidence="2" id="KW-1185">Reference proteome</keyword>
<protein>
    <recommendedName>
        <fullName evidence="3">MftR C-terminal domain-containing protein</fullName>
    </recommendedName>
</protein>
<dbReference type="RefSeq" id="WP_215923623.1">
    <property type="nucleotide sequence ID" value="NZ_JAHKNI010000022.1"/>
</dbReference>
<dbReference type="InterPro" id="IPR045647">
    <property type="entry name" value="DUF6401"/>
</dbReference>
<name>A0ABS6BB90_9NOCA</name>
<gene>
    <name evidence="1" type="ORF">KO481_39260</name>
</gene>
<evidence type="ECO:0008006" key="3">
    <source>
        <dbReference type="Google" id="ProtNLM"/>
    </source>
</evidence>